<keyword evidence="5" id="KW-0539">Nucleus</keyword>
<comment type="similarity">
    <text evidence="2">Belongs to the EBP2 family.</text>
</comment>
<gene>
    <name evidence="8" type="ORF">QR46_3954</name>
</gene>
<evidence type="ECO:0000256" key="7">
    <source>
        <dbReference type="SAM" id="MobiDB-lite"/>
    </source>
</evidence>
<protein>
    <submittedName>
        <fullName evidence="8">Uncharacterized protein</fullName>
    </submittedName>
</protein>
<organism evidence="8 9">
    <name type="scientific">Giardia duodenalis assemblage B</name>
    <dbReference type="NCBI Taxonomy" id="1394984"/>
    <lineage>
        <taxon>Eukaryota</taxon>
        <taxon>Metamonada</taxon>
        <taxon>Diplomonadida</taxon>
        <taxon>Hexamitidae</taxon>
        <taxon>Giardiinae</taxon>
        <taxon>Giardia</taxon>
    </lineage>
</organism>
<evidence type="ECO:0000256" key="5">
    <source>
        <dbReference type="ARBA" id="ARBA00023242"/>
    </source>
</evidence>
<dbReference type="PANTHER" id="PTHR13028">
    <property type="entry name" value="RRNA PROCESSING PROTEIN EBNA1-BINDING PROTEIN-RELATED"/>
    <property type="match status" value="1"/>
</dbReference>
<sequence>MQPEKDGRTGDARDTGVIKSPEDLKIALHAILPRNEYFLDYMAVTAKGIDSLAQRLLEGGQPEEDSGEDDLYEAREAAIHDQAFAAVGQARVAFRKLDIPFFPPPGFVSEMYRSEETMKRVEGQRKAIEDAKLEKERARNLRLQRKLNKQLKHEKNRSKIQSEKAQKEVIRRWKEERIQLKKQGVTEDNLPSLEDVEKKYVSERRRKRIGKNIKYSGRKDFNRKYSERKKNDPITLDKDNFVYRQFSHLRKDDSGAGRTNKYKPQARSEGKSVGGGRSRR</sequence>
<dbReference type="Pfam" id="PF05890">
    <property type="entry name" value="Ebp2"/>
    <property type="match status" value="1"/>
</dbReference>
<proteinExistence type="inferred from homology"/>
<feature type="coiled-coil region" evidence="6">
    <location>
        <begin position="118"/>
        <end position="168"/>
    </location>
</feature>
<dbReference type="GO" id="GO:0005730">
    <property type="term" value="C:nucleolus"/>
    <property type="evidence" value="ECO:0007669"/>
    <property type="project" value="UniProtKB-SubCell"/>
</dbReference>
<feature type="region of interest" description="Disordered" evidence="7">
    <location>
        <begin position="248"/>
        <end position="280"/>
    </location>
</feature>
<dbReference type="InterPro" id="IPR008610">
    <property type="entry name" value="Ebp2"/>
</dbReference>
<evidence type="ECO:0000256" key="4">
    <source>
        <dbReference type="ARBA" id="ARBA00023054"/>
    </source>
</evidence>
<dbReference type="GO" id="GO:0042273">
    <property type="term" value="P:ribosomal large subunit biogenesis"/>
    <property type="evidence" value="ECO:0007669"/>
    <property type="project" value="TreeGrafter"/>
</dbReference>
<evidence type="ECO:0000313" key="8">
    <source>
        <dbReference type="EMBL" id="KWX12070.1"/>
    </source>
</evidence>
<name>A0A132NPU2_GIAIN</name>
<dbReference type="GO" id="GO:0034399">
    <property type="term" value="C:nuclear periphery"/>
    <property type="evidence" value="ECO:0007669"/>
    <property type="project" value="TreeGrafter"/>
</dbReference>
<dbReference type="PANTHER" id="PTHR13028:SF0">
    <property type="entry name" value="RRNA-PROCESSING PROTEIN EBP2-RELATED"/>
    <property type="match status" value="1"/>
</dbReference>
<dbReference type="AlphaFoldDB" id="A0A132NPU2"/>
<keyword evidence="4 6" id="KW-0175">Coiled coil</keyword>
<evidence type="ECO:0000256" key="1">
    <source>
        <dbReference type="ARBA" id="ARBA00004604"/>
    </source>
</evidence>
<evidence type="ECO:0000256" key="2">
    <source>
        <dbReference type="ARBA" id="ARBA00007336"/>
    </source>
</evidence>
<evidence type="ECO:0000256" key="3">
    <source>
        <dbReference type="ARBA" id="ARBA00022517"/>
    </source>
</evidence>
<comment type="caution">
    <text evidence="8">The sequence shown here is derived from an EMBL/GenBank/DDBJ whole genome shotgun (WGS) entry which is preliminary data.</text>
</comment>
<dbReference type="Proteomes" id="UP000070089">
    <property type="component" value="Unassembled WGS sequence"/>
</dbReference>
<comment type="subcellular location">
    <subcellularLocation>
        <location evidence="1">Nucleus</location>
        <location evidence="1">Nucleolus</location>
    </subcellularLocation>
</comment>
<reference evidence="8 9" key="1">
    <citation type="journal article" date="2015" name="Mol. Biochem. Parasitol.">
        <title>Identification of polymorphic genes for use in assemblage B genotyping assays through comparative genomics of multiple assemblage B Giardia duodenalis isolates.</title>
        <authorList>
            <person name="Wielinga C."/>
            <person name="Thompson R.C."/>
            <person name="Monis P."/>
            <person name="Ryan U."/>
        </authorList>
    </citation>
    <scope>NUCLEOTIDE SEQUENCE [LARGE SCALE GENOMIC DNA]</scope>
    <source>
        <strain evidence="8 9">BAH15c1</strain>
    </source>
</reference>
<dbReference type="GO" id="GO:0006364">
    <property type="term" value="P:rRNA processing"/>
    <property type="evidence" value="ECO:0007669"/>
    <property type="project" value="TreeGrafter"/>
</dbReference>
<dbReference type="OrthoDB" id="10254885at2759"/>
<dbReference type="EMBL" id="JXTI01000137">
    <property type="protein sequence ID" value="KWX12070.1"/>
    <property type="molecule type" value="Genomic_DNA"/>
</dbReference>
<evidence type="ECO:0000313" key="9">
    <source>
        <dbReference type="Proteomes" id="UP000070089"/>
    </source>
</evidence>
<dbReference type="VEuPathDB" id="GiardiaDB:QR46_3954"/>
<evidence type="ECO:0000256" key="6">
    <source>
        <dbReference type="SAM" id="Coils"/>
    </source>
</evidence>
<dbReference type="GO" id="GO:0030687">
    <property type="term" value="C:preribosome, large subunit precursor"/>
    <property type="evidence" value="ECO:0007669"/>
    <property type="project" value="TreeGrafter"/>
</dbReference>
<accession>A0A132NPU2</accession>
<keyword evidence="3" id="KW-0690">Ribosome biogenesis</keyword>